<proteinExistence type="predicted"/>
<dbReference type="InterPro" id="IPR009003">
    <property type="entry name" value="Peptidase_S1_PA"/>
</dbReference>
<dbReference type="SUPFAM" id="SSF50494">
    <property type="entry name" value="Trypsin-like serine proteases"/>
    <property type="match status" value="1"/>
</dbReference>
<evidence type="ECO:0000256" key="2">
    <source>
        <dbReference type="SAM" id="MobiDB-lite"/>
    </source>
</evidence>
<dbReference type="GO" id="GO:0016787">
    <property type="term" value="F:hydrolase activity"/>
    <property type="evidence" value="ECO:0007669"/>
    <property type="project" value="UniProtKB-KW"/>
</dbReference>
<evidence type="ECO:0000313" key="3">
    <source>
        <dbReference type="EMBL" id="QDH87031.1"/>
    </source>
</evidence>
<organism evidence="3">
    <name type="scientific">Riboviria sp</name>
    <dbReference type="NCBI Taxonomy" id="2585031"/>
    <lineage>
        <taxon>Viruses</taxon>
        <taxon>Riboviria</taxon>
    </lineage>
</organism>
<reference evidence="3" key="1">
    <citation type="submission" date="2019-05" db="EMBL/GenBank/DDBJ databases">
        <title>Metatranscriptomic reconstruction reveals RNA viruses with the potential to shape carbon cycling in soil.</title>
        <authorList>
            <person name="Starr E.P."/>
            <person name="Nuccio E."/>
            <person name="Pett-Ridge J."/>
            <person name="Banfield J.F."/>
            <person name="Firestone M.K."/>
        </authorList>
    </citation>
    <scope>NUCLEOTIDE SEQUENCE</scope>
    <source>
        <strain evidence="3">H3_Bulk_42_scaffold_618</strain>
    </source>
</reference>
<evidence type="ECO:0000256" key="1">
    <source>
        <dbReference type="ARBA" id="ARBA00022801"/>
    </source>
</evidence>
<feature type="compositionally biased region" description="Polar residues" evidence="2">
    <location>
        <begin position="232"/>
        <end position="244"/>
    </location>
</feature>
<keyword evidence="1" id="KW-0378">Hydrolase</keyword>
<name>A0A514D096_9VIRU</name>
<accession>A0A514D096</accession>
<protein>
    <submittedName>
        <fullName evidence="3">Uncharacterized protein</fullName>
    </submittedName>
</protein>
<gene>
    <name evidence="3" type="ORF">H3Bulk42618_000003</name>
</gene>
<feature type="region of interest" description="Disordered" evidence="2">
    <location>
        <begin position="229"/>
        <end position="270"/>
    </location>
</feature>
<dbReference type="Gene3D" id="2.40.10.10">
    <property type="entry name" value="Trypsin-like serine proteases"/>
    <property type="match status" value="1"/>
</dbReference>
<sequence length="381" mass="41122">MVASHRNKAMLMDPLWKVVADYPSFDIVAIAFPQDVAATLGVATATMSAAPSAGKPLDVHGYIAGEPVVTKGVSAGVMPGLRIKHTCTTKVGFSGAAVYDGGRVVAVHLRGEDGYNVAVAVQFLLPALESEPHNKAFVRVMDDDDWSDDEVYYGMRWGRLQKVGVSGRRFVEPQNLDFVYKGPNAAWADYDEDDDWFEDDYGRNETAQYDSAEVLKALPVVLAALRASSSANTPSSPENVSQGEGVNLTPSASTAPSPPPGKLSKGQRLRKNRAAQKLANTNGQPVISQPVSVPFASTPVVSATPPPPIHNTSTVQSPSSLCQAGIHSPLSRRDLARIRHLLDACERGLIPIREQSRTKSEWSELWDSLPWIVRQGCHSTN</sequence>
<dbReference type="EMBL" id="MN033102">
    <property type="protein sequence ID" value="QDH87031.1"/>
    <property type="molecule type" value="Genomic_DNA"/>
</dbReference>
<dbReference type="InterPro" id="IPR043504">
    <property type="entry name" value="Peptidase_S1_PA_chymotrypsin"/>
</dbReference>